<dbReference type="Pfam" id="PF25879">
    <property type="entry name" value="WHD_LYAR"/>
    <property type="match status" value="1"/>
</dbReference>
<evidence type="ECO:0000313" key="4">
    <source>
        <dbReference type="EMBL" id="CAG9284590.1"/>
    </source>
</evidence>
<keyword evidence="2" id="KW-0539">Nucleus</keyword>
<feature type="domain" description="Cell growth-regulating nucleolar protein-like winged helix" evidence="3">
    <location>
        <begin position="124"/>
        <end position="189"/>
    </location>
</feature>
<gene>
    <name evidence="4" type="ORF">PTTT1_LOCUS26423</name>
</gene>
<comment type="subcellular location">
    <subcellularLocation>
        <location evidence="1">Nucleus</location>
    </subcellularLocation>
</comment>
<proteinExistence type="predicted"/>
<evidence type="ECO:0000256" key="1">
    <source>
        <dbReference type="ARBA" id="ARBA00004123"/>
    </source>
</evidence>
<dbReference type="AlphaFoldDB" id="A0A8J9X5J9"/>
<organism evidence="4">
    <name type="scientific">Phaeodactylum tricornutum</name>
    <name type="common">Diatom</name>
    <dbReference type="NCBI Taxonomy" id="2850"/>
    <lineage>
        <taxon>Eukaryota</taxon>
        <taxon>Sar</taxon>
        <taxon>Stramenopiles</taxon>
        <taxon>Ochrophyta</taxon>
        <taxon>Bacillariophyta</taxon>
        <taxon>Bacillariophyceae</taxon>
        <taxon>Bacillariophycidae</taxon>
        <taxon>Naviculales</taxon>
        <taxon>Phaeodactylaceae</taxon>
        <taxon>Phaeodactylum</taxon>
    </lineage>
</organism>
<evidence type="ECO:0000256" key="2">
    <source>
        <dbReference type="ARBA" id="ARBA00023242"/>
    </source>
</evidence>
<dbReference type="EMBL" id="OU594943">
    <property type="protein sequence ID" value="CAG9284590.1"/>
    <property type="molecule type" value="Genomic_DNA"/>
</dbReference>
<name>A0A8J9X5J9_PHATR</name>
<reference evidence="4" key="1">
    <citation type="submission" date="2022-02" db="EMBL/GenBank/DDBJ databases">
        <authorList>
            <person name="Giguere J D."/>
        </authorList>
    </citation>
    <scope>NUCLEOTIDE SEQUENCE</scope>
    <source>
        <strain evidence="4">CCAP 1055/1</strain>
    </source>
</reference>
<protein>
    <recommendedName>
        <fullName evidence="3">Cell growth-regulating nucleolar protein-like winged helix domain-containing protein</fullName>
    </recommendedName>
</protein>
<dbReference type="InterPro" id="IPR058719">
    <property type="entry name" value="WHD_LYAR"/>
</dbReference>
<sequence>MNLIVSSVETAPGPLKHHLQVISGLDNVPRKEKQFRNFASNSLNLKGKQGEASVGEIWKHLKGLREEQQKAKQQKDEAIAAAKLKNAEATSTKELDELPNDGRHVDAVSASGLNDISPPNPKIVKKAIKKVLKKASGHKLSLKRLRKEIQLHLGASKSDKKRLKVLVQQTLESSTAKGIFLVSGDNVQLQVD</sequence>
<accession>A0A8J9X5J9</accession>
<dbReference type="Proteomes" id="UP000836788">
    <property type="component" value="Chromosome 2"/>
</dbReference>
<evidence type="ECO:0000259" key="3">
    <source>
        <dbReference type="Pfam" id="PF25879"/>
    </source>
</evidence>